<name>A0A1C5GIG9_MICEH</name>
<dbReference type="EMBL" id="LT607733">
    <property type="protein sequence ID" value="SCG19601.1"/>
    <property type="molecule type" value="Genomic_DNA"/>
</dbReference>
<reference evidence="1 2" key="1">
    <citation type="submission" date="2016-06" db="EMBL/GenBank/DDBJ databases">
        <authorList>
            <person name="Kjaerup R.B."/>
            <person name="Dalgaard T.S."/>
            <person name="Juul-Madsen H.R."/>
        </authorList>
    </citation>
    <scope>NUCLEOTIDE SEQUENCE [LARGE SCALE GENOMIC DNA]</scope>
    <source>
        <strain evidence="1 2">DSM 43913</strain>
    </source>
</reference>
<gene>
    <name evidence="1" type="ORF">GA0070610_5986</name>
</gene>
<accession>A0A1C5GIG9</accession>
<evidence type="ECO:0000313" key="2">
    <source>
        <dbReference type="Proteomes" id="UP000198251"/>
    </source>
</evidence>
<proteinExistence type="predicted"/>
<keyword evidence="2" id="KW-1185">Reference proteome</keyword>
<sequence>MEHRLGMYVGRPTYERAFSLLTGFALARGQGELAAFQEWMSARHPGSPLVFSSLALAETFGRGAIEDGLVSDDDHERAVSNLCRLFREFLGQHASTAHHH</sequence>
<dbReference type="Proteomes" id="UP000198251">
    <property type="component" value="Chromosome I"/>
</dbReference>
<evidence type="ECO:0000313" key="1">
    <source>
        <dbReference type="EMBL" id="SCG19601.1"/>
    </source>
</evidence>
<protein>
    <submittedName>
        <fullName evidence="1">Uncharacterized protein</fullName>
    </submittedName>
</protein>
<organism evidence="1 2">
    <name type="scientific">Micromonospora echinofusca</name>
    <dbReference type="NCBI Taxonomy" id="47858"/>
    <lineage>
        <taxon>Bacteria</taxon>
        <taxon>Bacillati</taxon>
        <taxon>Actinomycetota</taxon>
        <taxon>Actinomycetes</taxon>
        <taxon>Micromonosporales</taxon>
        <taxon>Micromonosporaceae</taxon>
        <taxon>Micromonospora</taxon>
    </lineage>
</organism>
<dbReference type="AlphaFoldDB" id="A0A1C5GIG9"/>